<keyword evidence="3 6" id="KW-0489">Methyltransferase</keyword>
<sequence length="325" mass="36955">MNSFEHDVAVQATNDDAQTTKVNAVERGYYEDPFVRYFARKGSRKSPLINRGTWVRVQAVYDSVDRFLEIYRESSCRQIVSLGSGFDSLYFQLQKKSLFREGDRFLDVDYDSVISKKVEIIRTNHELRTALRADLTQLTNTCGARTDQYVLAGVDLRVVEDLKRVAEKVAGFSLEAPTLVICELVLIYMEPKHSDAVLNYLSSSFTELLLFNFEQVGPEDPFGKQMTKNIEARGSPLMGLSAYPSAQSQKERFQKLNFNKVAAISMLEYYSKFVNASDKIRTNKLEPLDEIEEFELILEHYCTVWASRTNGDLAHIGGLFPTEAG</sequence>
<evidence type="ECO:0000256" key="6">
    <source>
        <dbReference type="PIRNR" id="PIRNR016305"/>
    </source>
</evidence>
<organism evidence="8">
    <name type="scientific">Rhodosorus marinus</name>
    <dbReference type="NCBI Taxonomy" id="101924"/>
    <lineage>
        <taxon>Eukaryota</taxon>
        <taxon>Rhodophyta</taxon>
        <taxon>Stylonematophyceae</taxon>
        <taxon>Stylonematales</taxon>
        <taxon>Stylonemataceae</taxon>
        <taxon>Rhodosorus</taxon>
    </lineage>
</organism>
<name>A0A7S2ZJN0_9RHOD</name>
<evidence type="ECO:0000256" key="3">
    <source>
        <dbReference type="ARBA" id="ARBA00022603"/>
    </source>
</evidence>
<evidence type="ECO:0000256" key="2">
    <source>
        <dbReference type="ARBA" id="ARBA00010703"/>
    </source>
</evidence>
<dbReference type="GO" id="GO:0018423">
    <property type="term" value="F:protein C-terminal leucine carboxyl O-methyltransferase activity"/>
    <property type="evidence" value="ECO:0007669"/>
    <property type="project" value="UniProtKB-EC"/>
</dbReference>
<dbReference type="InterPro" id="IPR016651">
    <property type="entry name" value="LCMT1"/>
</dbReference>
<dbReference type="PANTHER" id="PTHR13600:SF21">
    <property type="entry name" value="LEUCINE CARBOXYL METHYLTRANSFERASE 1"/>
    <property type="match status" value="1"/>
</dbReference>
<feature type="binding site" evidence="7">
    <location>
        <position position="183"/>
    </location>
    <ligand>
        <name>S-adenosyl-L-methionine</name>
        <dbReference type="ChEBI" id="CHEBI:59789"/>
    </ligand>
</feature>
<comment type="function">
    <text evidence="6">Methylates the carboxyl group of the C-terminal leucine residue of protein phosphatase 2A catalytic subunits to form alpha-leucine ester residues.</text>
</comment>
<proteinExistence type="inferred from homology"/>
<feature type="binding site" evidence="7">
    <location>
        <begin position="155"/>
        <end position="156"/>
    </location>
    <ligand>
        <name>S-adenosyl-L-methionine</name>
        <dbReference type="ChEBI" id="CHEBI:59789"/>
    </ligand>
</feature>
<dbReference type="EMBL" id="HBHW01013130">
    <property type="protein sequence ID" value="CAE0042317.1"/>
    <property type="molecule type" value="Transcribed_RNA"/>
</dbReference>
<evidence type="ECO:0000256" key="5">
    <source>
        <dbReference type="ARBA" id="ARBA00022691"/>
    </source>
</evidence>
<dbReference type="PIRSF" id="PIRSF016305">
    <property type="entry name" value="LCM_mtfrase"/>
    <property type="match status" value="1"/>
</dbReference>
<dbReference type="GO" id="GO:0032259">
    <property type="term" value="P:methylation"/>
    <property type="evidence" value="ECO:0007669"/>
    <property type="project" value="UniProtKB-KW"/>
</dbReference>
<protein>
    <recommendedName>
        <fullName evidence="6">Leucine carboxyl methyltransferase 1</fullName>
        <ecNumber evidence="6">2.1.1.233</ecNumber>
    </recommendedName>
</protein>
<dbReference type="SUPFAM" id="SSF53335">
    <property type="entry name" value="S-adenosyl-L-methionine-dependent methyltransferases"/>
    <property type="match status" value="1"/>
</dbReference>
<keyword evidence="5 6" id="KW-0949">S-adenosyl-L-methionine</keyword>
<evidence type="ECO:0000256" key="7">
    <source>
        <dbReference type="PIRSR" id="PIRSR016305-1"/>
    </source>
</evidence>
<feature type="binding site" evidence="7">
    <location>
        <position position="83"/>
    </location>
    <ligand>
        <name>S-adenosyl-L-methionine</name>
        <dbReference type="ChEBI" id="CHEBI:59789"/>
    </ligand>
</feature>
<gene>
    <name evidence="8" type="ORF">RMAR00112_LOCUS10282</name>
</gene>
<dbReference type="InterPro" id="IPR029063">
    <property type="entry name" value="SAM-dependent_MTases_sf"/>
</dbReference>
<dbReference type="Pfam" id="PF04072">
    <property type="entry name" value="LCM"/>
    <property type="match status" value="1"/>
</dbReference>
<reference evidence="8" key="1">
    <citation type="submission" date="2021-01" db="EMBL/GenBank/DDBJ databases">
        <authorList>
            <person name="Corre E."/>
            <person name="Pelletier E."/>
            <person name="Niang G."/>
            <person name="Scheremetjew M."/>
            <person name="Finn R."/>
            <person name="Kale V."/>
            <person name="Holt S."/>
            <person name="Cochrane G."/>
            <person name="Meng A."/>
            <person name="Brown T."/>
            <person name="Cohen L."/>
        </authorList>
    </citation>
    <scope>NUCLEOTIDE SEQUENCE</scope>
    <source>
        <strain evidence="8">CCMP 769</strain>
    </source>
</reference>
<accession>A0A7S2ZJN0</accession>
<dbReference type="InterPro" id="IPR007213">
    <property type="entry name" value="Ppm1/Ppm2/Tcmp"/>
</dbReference>
<evidence type="ECO:0000256" key="1">
    <source>
        <dbReference type="ARBA" id="ARBA00000724"/>
    </source>
</evidence>
<comment type="similarity">
    <text evidence="2 6">Belongs to the methyltransferase superfamily. LCMT family.</text>
</comment>
<dbReference type="Gene3D" id="3.40.50.150">
    <property type="entry name" value="Vaccinia Virus protein VP39"/>
    <property type="match status" value="1"/>
</dbReference>
<dbReference type="AlphaFoldDB" id="A0A7S2ZJN0"/>
<comment type="catalytic activity">
    <reaction evidence="1 6">
        <text>[phosphatase 2A protein]-C-terminal L-leucine + S-adenosyl-L-methionine = [phosphatase 2A protein]-C-terminal L-leucine methyl ester + S-adenosyl-L-homocysteine</text>
        <dbReference type="Rhea" id="RHEA:48544"/>
        <dbReference type="Rhea" id="RHEA-COMP:12134"/>
        <dbReference type="Rhea" id="RHEA-COMP:12135"/>
        <dbReference type="ChEBI" id="CHEBI:57856"/>
        <dbReference type="ChEBI" id="CHEBI:59789"/>
        <dbReference type="ChEBI" id="CHEBI:90516"/>
        <dbReference type="ChEBI" id="CHEBI:90517"/>
        <dbReference type="EC" id="2.1.1.233"/>
    </reaction>
</comment>
<keyword evidence="4 6" id="KW-0808">Transferase</keyword>
<dbReference type="PANTHER" id="PTHR13600">
    <property type="entry name" value="LEUCINE CARBOXYL METHYLTRANSFERASE"/>
    <property type="match status" value="1"/>
</dbReference>
<dbReference type="EC" id="2.1.1.233" evidence="6"/>
<feature type="binding site" evidence="7">
    <location>
        <position position="56"/>
    </location>
    <ligand>
        <name>S-adenosyl-L-methionine</name>
        <dbReference type="ChEBI" id="CHEBI:59789"/>
    </ligand>
</feature>
<evidence type="ECO:0000256" key="4">
    <source>
        <dbReference type="ARBA" id="ARBA00022679"/>
    </source>
</evidence>
<evidence type="ECO:0000313" key="8">
    <source>
        <dbReference type="EMBL" id="CAE0042317.1"/>
    </source>
</evidence>